<feature type="domain" description="RDD" evidence="7">
    <location>
        <begin position="22"/>
        <end position="130"/>
    </location>
</feature>
<reference evidence="8 9" key="1">
    <citation type="submission" date="2016-10" db="EMBL/GenBank/DDBJ databases">
        <authorList>
            <person name="de Groot N.N."/>
        </authorList>
    </citation>
    <scope>NUCLEOTIDE SEQUENCE [LARGE SCALE GENOMIC DNA]</scope>
    <source>
        <strain evidence="8 9">DSM 26130</strain>
    </source>
</reference>
<organism evidence="8 9">
    <name type="scientific">Spirosoma endophyticum</name>
    <dbReference type="NCBI Taxonomy" id="662367"/>
    <lineage>
        <taxon>Bacteria</taxon>
        <taxon>Pseudomonadati</taxon>
        <taxon>Bacteroidota</taxon>
        <taxon>Cytophagia</taxon>
        <taxon>Cytophagales</taxon>
        <taxon>Cytophagaceae</taxon>
        <taxon>Spirosoma</taxon>
    </lineage>
</organism>
<keyword evidence="9" id="KW-1185">Reference proteome</keyword>
<gene>
    <name evidence="8" type="ORF">SAMN05216167_102811</name>
</gene>
<keyword evidence="5 6" id="KW-0472">Membrane</keyword>
<keyword evidence="3 6" id="KW-0812">Transmembrane</keyword>
<dbReference type="STRING" id="662367.SAMN05216167_102811"/>
<comment type="subcellular location">
    <subcellularLocation>
        <location evidence="1">Cell membrane</location>
        <topology evidence="1">Multi-pass membrane protein</topology>
    </subcellularLocation>
</comment>
<dbReference type="OrthoDB" id="762068at2"/>
<feature type="transmembrane region" description="Helical" evidence="6">
    <location>
        <begin position="66"/>
        <end position="87"/>
    </location>
</feature>
<accession>A0A1I1NA37</accession>
<keyword evidence="4 6" id="KW-1133">Transmembrane helix</keyword>
<sequence>MDNQSRDLLNADELLAEPLVPASRMKRFLNSLIDTVFFYIILVTIGVIFTLLIPGSTEAINRLNPLVVQVMGMLLFGGYYIVFETWLGKTPGKMITRTKVVDNEGEMPGFKVIIGRSFARLIPFEAFSFLQEKPVGIHDRMSQTMVVDDKPRSSLDLSLRQLTE</sequence>
<evidence type="ECO:0000256" key="3">
    <source>
        <dbReference type="ARBA" id="ARBA00022692"/>
    </source>
</evidence>
<protein>
    <submittedName>
        <fullName evidence="8">Uncharacterized membrane protein YckC, RDD family</fullName>
    </submittedName>
</protein>
<evidence type="ECO:0000256" key="6">
    <source>
        <dbReference type="SAM" id="Phobius"/>
    </source>
</evidence>
<dbReference type="Proteomes" id="UP000198598">
    <property type="component" value="Unassembled WGS sequence"/>
</dbReference>
<dbReference type="RefSeq" id="WP_093825033.1">
    <property type="nucleotide sequence ID" value="NZ_FOLQ01000002.1"/>
</dbReference>
<evidence type="ECO:0000313" key="9">
    <source>
        <dbReference type="Proteomes" id="UP000198598"/>
    </source>
</evidence>
<evidence type="ECO:0000259" key="7">
    <source>
        <dbReference type="Pfam" id="PF06271"/>
    </source>
</evidence>
<evidence type="ECO:0000256" key="1">
    <source>
        <dbReference type="ARBA" id="ARBA00004651"/>
    </source>
</evidence>
<dbReference type="Pfam" id="PF06271">
    <property type="entry name" value="RDD"/>
    <property type="match status" value="1"/>
</dbReference>
<feature type="transmembrane region" description="Helical" evidence="6">
    <location>
        <begin position="32"/>
        <end position="54"/>
    </location>
</feature>
<proteinExistence type="predicted"/>
<name>A0A1I1NA37_9BACT</name>
<evidence type="ECO:0000313" key="8">
    <source>
        <dbReference type="EMBL" id="SFC91623.1"/>
    </source>
</evidence>
<keyword evidence="2" id="KW-1003">Cell membrane</keyword>
<dbReference type="EMBL" id="FOLQ01000002">
    <property type="protein sequence ID" value="SFC91623.1"/>
    <property type="molecule type" value="Genomic_DNA"/>
</dbReference>
<evidence type="ECO:0000256" key="5">
    <source>
        <dbReference type="ARBA" id="ARBA00023136"/>
    </source>
</evidence>
<dbReference type="InterPro" id="IPR051791">
    <property type="entry name" value="Pra-immunoreactive"/>
</dbReference>
<evidence type="ECO:0000256" key="4">
    <source>
        <dbReference type="ARBA" id="ARBA00022989"/>
    </source>
</evidence>
<evidence type="ECO:0000256" key="2">
    <source>
        <dbReference type="ARBA" id="ARBA00022475"/>
    </source>
</evidence>
<dbReference type="PANTHER" id="PTHR36115:SF4">
    <property type="entry name" value="MEMBRANE PROTEIN"/>
    <property type="match status" value="1"/>
</dbReference>
<dbReference type="GO" id="GO:0005886">
    <property type="term" value="C:plasma membrane"/>
    <property type="evidence" value="ECO:0007669"/>
    <property type="project" value="UniProtKB-SubCell"/>
</dbReference>
<dbReference type="PANTHER" id="PTHR36115">
    <property type="entry name" value="PROLINE-RICH ANTIGEN HOMOLOG-RELATED"/>
    <property type="match status" value="1"/>
</dbReference>
<dbReference type="AlphaFoldDB" id="A0A1I1NA37"/>
<dbReference type="InterPro" id="IPR010432">
    <property type="entry name" value="RDD"/>
</dbReference>